<keyword evidence="12" id="KW-1185">Reference proteome</keyword>
<feature type="domain" description="TonB-dependent receptor plug" evidence="10">
    <location>
        <begin position="212"/>
        <end position="339"/>
    </location>
</feature>
<feature type="signal peptide" evidence="8">
    <location>
        <begin position="1"/>
        <end position="27"/>
    </location>
</feature>
<dbReference type="InterPro" id="IPR023996">
    <property type="entry name" value="TonB-dep_OMP_SusC/RagA"/>
</dbReference>
<keyword evidence="6 7" id="KW-0998">Cell outer membrane</keyword>
<sequence>MKQNVYNKLRWYLLFTFTLCYMPLAFAGSGKQTPDKIISVDFKNETLVNVIKDLKSKTGYEFLYNLELVNKAPRITVKADNKPFKQVLELCLEKTDFTYQFVDSTVVIKVKEKNKTLIERKITGIVMDEAGIPLPGTTIVIKGTRVGIAADTEGKFELKIPDVKELVLVVSFLGYETREVKITDQKEIKVTLNEKKENLQDVVVTGYSNVKKSSFTGASTRVEKDDILKVSPTNVIDVLQVYDPSLRIVRNNEMGSDPNTLPEFYVRGRSGIGVKELDKGDVSRTSLENNPNNPVFILDGYEVKIEKIYDLDPNRIQSINILKDAAATAIYGSRAANGVIVIESVAPKPGELQVSYTFTGAITTPDLSDYNLMNAREKLETEVLAGLFEGKDDKEQAEKNAEYHAKLNNIIKGVDTYWLSLPLTTQFNHKHSLYVEGGTNEIRYGISLRYNGQNGVMKKSYRNTYGGDFYLDYRFKKIQIRNMVTYDKMSSCESPYGSFSDYTKKNPYDYYKNEDGSYMQTTQSWNSSIGTLQRLNPMYEAHLHNYDKSNYNELTDNLNINWYVMDQLLVKGQLSLSQYYSEHEKFTDPLSSTYMSYSSSDYGKRGDLYIDDTKTTKMDGNVLISYNNMIGKHNMNFSAGVNFIETKTKSGSEHYRGFPSGQLHSVNYAAEEANKKMISESHTRLFGAFISLNYTYDDIYLFDLSGRLDGSSEFGNDNRTAPFWSGGFGINFHNYDFLKGNSIFSQLKVRATYGQTGKVNFAPYAAKHTYKTINDKWYSTGFGVYMKYMGNEKLGWETTNTLNIGADIGLLNDRVKLVGSWYNKKTVDMVNSITIPASSGFTTYTDNMGEVQNRGIELDLKGDIINERDIYLSAFVNLAHNKNKILKISNSLKEYNDRVDEYFDEYNKNANTAKDAKYAKPFMKYTEGGSLTSIWGMKSLGINPADGNEILVNRDGSVTYDWNSSEQVIIGDSEPDVQGAFGINARYKGFTLSATFMYELGGQAYNQTLVDNVENVDFRNNADKRVLTDRWKQPGDIAKFKTIKDADKKVTRPTSRFCQNNNTLDFNSLTIGYDFNPELLKKIGFSMLRLQFNMKDIAHFSSIKRERGLSYPFARTFNFTLNASF</sequence>
<dbReference type="EMBL" id="JPIU01000050">
    <property type="protein sequence ID" value="KIO42692.1"/>
    <property type="molecule type" value="Genomic_DNA"/>
</dbReference>
<name>A0A0C3N9I6_9PORP</name>
<evidence type="ECO:0000313" key="12">
    <source>
        <dbReference type="Proteomes" id="UP000031980"/>
    </source>
</evidence>
<keyword evidence="2 7" id="KW-0813">Transport</keyword>
<dbReference type="NCBIfam" id="TIGR04057">
    <property type="entry name" value="SusC_RagA_signa"/>
    <property type="match status" value="1"/>
</dbReference>
<dbReference type="Gene3D" id="2.40.170.20">
    <property type="entry name" value="TonB-dependent receptor, beta-barrel domain"/>
    <property type="match status" value="1"/>
</dbReference>
<evidence type="ECO:0000256" key="3">
    <source>
        <dbReference type="ARBA" id="ARBA00022452"/>
    </source>
</evidence>
<feature type="chain" id="PRO_5002167311" evidence="8">
    <location>
        <begin position="28"/>
        <end position="1125"/>
    </location>
</feature>
<keyword evidence="3 7" id="KW-1134">Transmembrane beta strand</keyword>
<dbReference type="SUPFAM" id="SSF56935">
    <property type="entry name" value="Porins"/>
    <property type="match status" value="1"/>
</dbReference>
<reference evidence="11 12" key="1">
    <citation type="submission" date="2014-07" db="EMBL/GenBank/DDBJ databases">
        <title>Porphyromonadaceae bacterium OUH 308042 = ATCC BAA-2681 = DSM 28342 draft genome.</title>
        <authorList>
            <person name="Sydenham T.V."/>
            <person name="Hasman H."/>
            <person name="Justensen U.S."/>
        </authorList>
    </citation>
    <scope>NUCLEOTIDE SEQUENCE [LARGE SCALE GENOMIC DNA]</scope>
    <source>
        <strain evidence="11 12">OUH 308042</strain>
    </source>
</reference>
<dbReference type="Pfam" id="PF07660">
    <property type="entry name" value="STN"/>
    <property type="match status" value="1"/>
</dbReference>
<comment type="subcellular location">
    <subcellularLocation>
        <location evidence="1 7">Cell outer membrane</location>
        <topology evidence="1 7">Multi-pass membrane protein</topology>
    </subcellularLocation>
</comment>
<dbReference type="InterPro" id="IPR011662">
    <property type="entry name" value="Secretin/TonB_short_N"/>
</dbReference>
<evidence type="ECO:0000313" key="11">
    <source>
        <dbReference type="EMBL" id="KIO42692.1"/>
    </source>
</evidence>
<dbReference type="InterPro" id="IPR008969">
    <property type="entry name" value="CarboxyPept-like_regulatory"/>
</dbReference>
<dbReference type="InterPro" id="IPR012910">
    <property type="entry name" value="Plug_dom"/>
</dbReference>
<evidence type="ECO:0000259" key="10">
    <source>
        <dbReference type="Pfam" id="PF07715"/>
    </source>
</evidence>
<accession>A0A0C3N9I6</accession>
<dbReference type="NCBIfam" id="TIGR04056">
    <property type="entry name" value="OMP_RagA_SusC"/>
    <property type="match status" value="1"/>
</dbReference>
<dbReference type="InterPro" id="IPR039426">
    <property type="entry name" value="TonB-dep_rcpt-like"/>
</dbReference>
<evidence type="ECO:0000256" key="1">
    <source>
        <dbReference type="ARBA" id="ARBA00004571"/>
    </source>
</evidence>
<evidence type="ECO:0000256" key="5">
    <source>
        <dbReference type="ARBA" id="ARBA00023136"/>
    </source>
</evidence>
<dbReference type="AlphaFoldDB" id="A0A0C3N9I6"/>
<dbReference type="InterPro" id="IPR036942">
    <property type="entry name" value="Beta-barrel_TonB_sf"/>
</dbReference>
<evidence type="ECO:0000256" key="7">
    <source>
        <dbReference type="PROSITE-ProRule" id="PRU01360"/>
    </source>
</evidence>
<dbReference type="InterPro" id="IPR023997">
    <property type="entry name" value="TonB-dep_OMP_SusC/RagA_CS"/>
</dbReference>
<keyword evidence="5 7" id="KW-0472">Membrane</keyword>
<evidence type="ECO:0000256" key="4">
    <source>
        <dbReference type="ARBA" id="ARBA00022692"/>
    </source>
</evidence>
<dbReference type="Gene3D" id="2.170.130.10">
    <property type="entry name" value="TonB-dependent receptor, plug domain"/>
    <property type="match status" value="1"/>
</dbReference>
<feature type="domain" description="Secretin/TonB short N-terminal" evidence="9">
    <location>
        <begin position="60"/>
        <end position="109"/>
    </location>
</feature>
<dbReference type="Pfam" id="PF07715">
    <property type="entry name" value="Plug"/>
    <property type="match status" value="1"/>
</dbReference>
<dbReference type="SUPFAM" id="SSF49464">
    <property type="entry name" value="Carboxypeptidase regulatory domain-like"/>
    <property type="match status" value="1"/>
</dbReference>
<gene>
    <name evidence="11" type="ORF">BA92_14135</name>
</gene>
<dbReference type="Pfam" id="PF13715">
    <property type="entry name" value="CarbopepD_reg_2"/>
    <property type="match status" value="1"/>
</dbReference>
<dbReference type="InterPro" id="IPR037066">
    <property type="entry name" value="Plug_dom_sf"/>
</dbReference>
<evidence type="ECO:0000259" key="9">
    <source>
        <dbReference type="Pfam" id="PF07660"/>
    </source>
</evidence>
<comment type="caution">
    <text evidence="11">The sequence shown here is derived from an EMBL/GenBank/DDBJ whole genome shotgun (WGS) entry which is preliminary data.</text>
</comment>
<dbReference type="RefSeq" id="WP_041505568.1">
    <property type="nucleotide sequence ID" value="NZ_JPIU01000050.1"/>
</dbReference>
<proteinExistence type="inferred from homology"/>
<dbReference type="GO" id="GO:0009279">
    <property type="term" value="C:cell outer membrane"/>
    <property type="evidence" value="ECO:0007669"/>
    <property type="project" value="UniProtKB-SubCell"/>
</dbReference>
<dbReference type="Proteomes" id="UP000031980">
    <property type="component" value="Unassembled WGS sequence"/>
</dbReference>
<evidence type="ECO:0000256" key="8">
    <source>
        <dbReference type="SAM" id="SignalP"/>
    </source>
</evidence>
<evidence type="ECO:0000256" key="6">
    <source>
        <dbReference type="ARBA" id="ARBA00023237"/>
    </source>
</evidence>
<organism evidence="11 12">
    <name type="scientific">Sanguibacteroides justesenii</name>
    <dbReference type="NCBI Taxonomy" id="1547597"/>
    <lineage>
        <taxon>Bacteria</taxon>
        <taxon>Pseudomonadati</taxon>
        <taxon>Bacteroidota</taxon>
        <taxon>Bacteroidia</taxon>
        <taxon>Bacteroidales</taxon>
        <taxon>Porphyromonadaceae</taxon>
        <taxon>Sanguibacteroides</taxon>
    </lineage>
</organism>
<keyword evidence="8" id="KW-0732">Signal</keyword>
<keyword evidence="4 7" id="KW-0812">Transmembrane</keyword>
<keyword evidence="11" id="KW-0176">Collagen</keyword>
<evidence type="ECO:0000256" key="2">
    <source>
        <dbReference type="ARBA" id="ARBA00022448"/>
    </source>
</evidence>
<comment type="similarity">
    <text evidence="7">Belongs to the TonB-dependent receptor family.</text>
</comment>
<dbReference type="Gene3D" id="2.60.40.1120">
    <property type="entry name" value="Carboxypeptidase-like, regulatory domain"/>
    <property type="match status" value="1"/>
</dbReference>
<protein>
    <submittedName>
        <fullName evidence="11">Collagen-binding protein</fullName>
    </submittedName>
</protein>
<dbReference type="PROSITE" id="PS52016">
    <property type="entry name" value="TONB_DEPENDENT_REC_3"/>
    <property type="match status" value="1"/>
</dbReference>